<evidence type="ECO:0008006" key="4">
    <source>
        <dbReference type="Google" id="ProtNLM"/>
    </source>
</evidence>
<gene>
    <name evidence="2" type="ORF">DI525_04530</name>
</gene>
<evidence type="ECO:0000313" key="2">
    <source>
        <dbReference type="EMBL" id="PZR05291.1"/>
    </source>
</evidence>
<feature type="transmembrane region" description="Helical" evidence="1">
    <location>
        <begin position="90"/>
        <end position="114"/>
    </location>
</feature>
<dbReference type="Proteomes" id="UP000249432">
    <property type="component" value="Unassembled WGS sequence"/>
</dbReference>
<organism evidence="2 3">
    <name type="scientific">Corynebacterium kroppenstedtii</name>
    <dbReference type="NCBI Taxonomy" id="161879"/>
    <lineage>
        <taxon>Bacteria</taxon>
        <taxon>Bacillati</taxon>
        <taxon>Actinomycetota</taxon>
        <taxon>Actinomycetes</taxon>
        <taxon>Mycobacteriales</taxon>
        <taxon>Corynebacteriaceae</taxon>
        <taxon>Corynebacterium</taxon>
    </lineage>
</organism>
<comment type="caution">
    <text evidence="2">The sequence shown here is derived from an EMBL/GenBank/DDBJ whole genome shotgun (WGS) entry which is preliminary data.</text>
</comment>
<reference evidence="2 3" key="1">
    <citation type="submission" date="2017-08" db="EMBL/GenBank/DDBJ databases">
        <title>Infants hospitalized years apart are colonized by the same room-sourced microbial strains.</title>
        <authorList>
            <person name="Brooks B."/>
            <person name="Olm M.R."/>
            <person name="Firek B.A."/>
            <person name="Baker R."/>
            <person name="Thomas B.C."/>
            <person name="Morowitz M.J."/>
            <person name="Banfield J.F."/>
        </authorList>
    </citation>
    <scope>NUCLEOTIDE SEQUENCE [LARGE SCALE GENOMIC DNA]</scope>
    <source>
        <strain evidence="2">S2_003_000_R1_3</strain>
    </source>
</reference>
<keyword evidence="1" id="KW-0472">Membrane</keyword>
<name>A0A2W5V5H6_9CORY</name>
<feature type="transmembrane region" description="Helical" evidence="1">
    <location>
        <begin position="134"/>
        <end position="158"/>
    </location>
</feature>
<sequence>MVPVLRSDRYRRALIVLIAILAVFAAGGCVWGIFIPTTTATVDSGYLSTDPTQDGREFTGFVALVAGLFVLSMGSALAAWGWAPRSRGPLMIWLLAIVAVLGGIIFIEVGNAVASSLHPLPDVDDVHSGQTITWAPHITPGAALAVPPLLASLTYWCAAVVGKRDFPDEVPSLESHSSTVD</sequence>
<proteinExistence type="predicted"/>
<dbReference type="EMBL" id="QFRA01000007">
    <property type="protein sequence ID" value="PZR05291.1"/>
    <property type="molecule type" value="Genomic_DNA"/>
</dbReference>
<dbReference type="AlphaFoldDB" id="A0A2W5V5H6"/>
<evidence type="ECO:0000313" key="3">
    <source>
        <dbReference type="Proteomes" id="UP000249432"/>
    </source>
</evidence>
<keyword evidence="1" id="KW-0812">Transmembrane</keyword>
<feature type="transmembrane region" description="Helical" evidence="1">
    <location>
        <begin position="12"/>
        <end position="38"/>
    </location>
</feature>
<keyword evidence="1" id="KW-1133">Transmembrane helix</keyword>
<protein>
    <recommendedName>
        <fullName evidence="4">DUF2567 domain-containing protein</fullName>
    </recommendedName>
</protein>
<dbReference type="PROSITE" id="PS51257">
    <property type="entry name" value="PROKAR_LIPOPROTEIN"/>
    <property type="match status" value="1"/>
</dbReference>
<feature type="transmembrane region" description="Helical" evidence="1">
    <location>
        <begin position="58"/>
        <end position="83"/>
    </location>
</feature>
<evidence type="ECO:0000256" key="1">
    <source>
        <dbReference type="SAM" id="Phobius"/>
    </source>
</evidence>
<accession>A0A2W5V5H6</accession>